<accession>A0A645IBU2</accession>
<gene>
    <name evidence="1" type="primary">mcsB_13</name>
    <name evidence="1" type="ORF">SDC9_196309</name>
</gene>
<organism evidence="1">
    <name type="scientific">bioreactor metagenome</name>
    <dbReference type="NCBI Taxonomy" id="1076179"/>
    <lineage>
        <taxon>unclassified sequences</taxon>
        <taxon>metagenomes</taxon>
        <taxon>ecological metagenomes</taxon>
    </lineage>
</organism>
<reference evidence="1" key="1">
    <citation type="submission" date="2019-08" db="EMBL/GenBank/DDBJ databases">
        <authorList>
            <person name="Kucharzyk K."/>
            <person name="Murdoch R.W."/>
            <person name="Higgins S."/>
            <person name="Loffler F."/>
        </authorList>
    </citation>
    <scope>NUCLEOTIDE SEQUENCE</scope>
</reference>
<sequence>MVEQERQCRKRLQNDYAGELYDSVWRSYGILANARKVSTEEMMDKLSHLRLGVDMGIIRGISTWQINELMLAGQPNFINENSKKNLSPEQRDWERAALTRNTLKTIKIEEE</sequence>
<evidence type="ECO:0000313" key="1">
    <source>
        <dbReference type="EMBL" id="MPN48697.1"/>
    </source>
</evidence>
<keyword evidence="1" id="KW-0808">Transferase</keyword>
<protein>
    <submittedName>
        <fullName evidence="1">Protein-arginine kinase</fullName>
        <ecNumber evidence="1">2.7.14.1</ecNumber>
    </submittedName>
</protein>
<dbReference type="GO" id="GO:1990424">
    <property type="term" value="F:protein arginine kinase activity"/>
    <property type="evidence" value="ECO:0007669"/>
    <property type="project" value="UniProtKB-EC"/>
</dbReference>
<proteinExistence type="predicted"/>
<comment type="caution">
    <text evidence="1">The sequence shown here is derived from an EMBL/GenBank/DDBJ whole genome shotgun (WGS) entry which is preliminary data.</text>
</comment>
<keyword evidence="1" id="KW-0418">Kinase</keyword>
<dbReference type="AlphaFoldDB" id="A0A645IBU2"/>
<name>A0A645IBU2_9ZZZZ</name>
<dbReference type="EC" id="2.7.14.1" evidence="1"/>
<dbReference type="EMBL" id="VSSQ01111250">
    <property type="protein sequence ID" value="MPN48697.1"/>
    <property type="molecule type" value="Genomic_DNA"/>
</dbReference>